<accession>A0A267MHR6</accession>
<feature type="domain" description="ATP-grasp" evidence="5">
    <location>
        <begin position="488"/>
        <end position="526"/>
    </location>
</feature>
<dbReference type="InterPro" id="IPR016102">
    <property type="entry name" value="Succinyl-CoA_synth-like"/>
</dbReference>
<keyword evidence="1" id="KW-0436">Ligase</keyword>
<dbReference type="SUPFAM" id="SSF52210">
    <property type="entry name" value="Succinyl-CoA synthetase domains"/>
    <property type="match status" value="2"/>
</dbReference>
<dbReference type="Pfam" id="PF13549">
    <property type="entry name" value="ATP-grasp_5"/>
    <property type="match status" value="1"/>
</dbReference>
<dbReference type="InterPro" id="IPR011761">
    <property type="entry name" value="ATP-grasp"/>
</dbReference>
<dbReference type="InterPro" id="IPR013815">
    <property type="entry name" value="ATP_grasp_subdomain_1"/>
</dbReference>
<dbReference type="InterPro" id="IPR003781">
    <property type="entry name" value="CoA-bd"/>
</dbReference>
<name>A0A267MHR6_9FIRM</name>
<dbReference type="PROSITE" id="PS50975">
    <property type="entry name" value="ATP_GRASP"/>
    <property type="match status" value="1"/>
</dbReference>
<gene>
    <name evidence="6" type="ORF">CCE28_11440</name>
</gene>
<keyword evidence="7" id="KW-1185">Reference proteome</keyword>
<keyword evidence="3 4" id="KW-0067">ATP-binding</keyword>
<dbReference type="Gene3D" id="3.40.50.261">
    <property type="entry name" value="Succinyl-CoA synthetase domains"/>
    <property type="match status" value="2"/>
</dbReference>
<dbReference type="InterPro" id="IPR032875">
    <property type="entry name" value="Succ_CoA_lig_flav_dom"/>
</dbReference>
<dbReference type="InterPro" id="IPR051538">
    <property type="entry name" value="Acyl-CoA_Synth/Transferase"/>
</dbReference>
<evidence type="ECO:0000256" key="2">
    <source>
        <dbReference type="ARBA" id="ARBA00022741"/>
    </source>
</evidence>
<dbReference type="Proteomes" id="UP000216024">
    <property type="component" value="Unassembled WGS sequence"/>
</dbReference>
<dbReference type="OrthoDB" id="9807426at2"/>
<evidence type="ECO:0000259" key="5">
    <source>
        <dbReference type="PROSITE" id="PS50975"/>
    </source>
</evidence>
<evidence type="ECO:0000256" key="4">
    <source>
        <dbReference type="PROSITE-ProRule" id="PRU00409"/>
    </source>
</evidence>
<protein>
    <recommendedName>
        <fullName evidence="5">ATP-grasp domain-containing protein</fullName>
    </recommendedName>
</protein>
<reference evidence="6 7" key="1">
    <citation type="submission" date="2017-06" db="EMBL/GenBank/DDBJ databases">
        <title>Draft genome sequence of anaerobic fermentative bacterium Anaeromicrobium sediminis DY2726D isolated from West Pacific Ocean sediments.</title>
        <authorList>
            <person name="Zeng X."/>
        </authorList>
    </citation>
    <scope>NUCLEOTIDE SEQUENCE [LARGE SCALE GENOMIC DNA]</scope>
    <source>
        <strain evidence="6 7">DY2726D</strain>
    </source>
</reference>
<dbReference type="SUPFAM" id="SSF56059">
    <property type="entry name" value="Glutathione synthetase ATP-binding domain-like"/>
    <property type="match status" value="1"/>
</dbReference>
<evidence type="ECO:0000313" key="7">
    <source>
        <dbReference type="Proteomes" id="UP000216024"/>
    </source>
</evidence>
<sequence length="687" mass="75179">MNMDLKSLLAPKSVALIGASNKEGSLGHDMVRMINNGGFKGEVYPINPRYESVCGLKCYPSLESIGKPVDVAALCVAAKRVEGQVQNAIDSGVKSLVVFANCVVENDTTPSLEDKLIKMCNDANIPLLGHNAMGYYNNDIDLRVCGFEAPDEGVKGNISLISQSGSVFSTLGHNDPQLKFNLMVATGTGQVTSLSDYMIYAIEQETTKVLGVYMESIRKPERFIEALELAKEKRIPIVAMKVGKSELGAEFAKSHSGGLAGDDDAIQAVFDHYGVVRAESFDEMANTLLLFSHYEEIPKGGLVAIADSGGERNLLADDAEVVGIEYAKLSDKTMEELQEIQEFGQEASNPLDPWGTGIDFDKIFGDSLVTMMKDDNAAIGIISQDLRDDYFLSEGCIEALSHTRENTSKPLAFLTNYSGSRRGMYTQRLNEIGVPVLVGTQPALKAIKSFLEFRDFQYGNSQVKELDLSEESKKLLEENEVLQESDSMKVLDELGFPVAKAHLINSVDELKEKKELFEYPVVLKTAAEGILHKADVGGVVLNIENYESLEKYYVDMSSRLGNPSVVAPMVSFDVEIILGMKTDATFGPLVVVGAGGIYTELLNDKIVLLPNTSREEIVSKLKTLKTYKLFTGYRGTKEVNMGRLVDTIKNFCEIVSYLSSWAKEIDINPVALSGDKITALDALIICK</sequence>
<dbReference type="SMART" id="SM00881">
    <property type="entry name" value="CoA_binding"/>
    <property type="match status" value="1"/>
</dbReference>
<dbReference type="Gene3D" id="3.40.50.720">
    <property type="entry name" value="NAD(P)-binding Rossmann-like Domain"/>
    <property type="match status" value="1"/>
</dbReference>
<dbReference type="Gene3D" id="3.30.470.20">
    <property type="entry name" value="ATP-grasp fold, B domain"/>
    <property type="match status" value="1"/>
</dbReference>
<dbReference type="PANTHER" id="PTHR43334">
    <property type="entry name" value="ACETATE--COA LIGASE [ADP-FORMING]"/>
    <property type="match status" value="1"/>
</dbReference>
<dbReference type="GO" id="GO:0016874">
    <property type="term" value="F:ligase activity"/>
    <property type="evidence" value="ECO:0007669"/>
    <property type="project" value="UniProtKB-KW"/>
</dbReference>
<dbReference type="Pfam" id="PF13607">
    <property type="entry name" value="Succ_CoA_lig"/>
    <property type="match status" value="1"/>
</dbReference>
<keyword evidence="2 4" id="KW-0547">Nucleotide-binding</keyword>
<dbReference type="InterPro" id="IPR036291">
    <property type="entry name" value="NAD(P)-bd_dom_sf"/>
</dbReference>
<dbReference type="PANTHER" id="PTHR43334:SF1">
    <property type="entry name" value="3-HYDROXYPROPIONATE--COA LIGASE [ADP-FORMING]"/>
    <property type="match status" value="1"/>
</dbReference>
<comment type="caution">
    <text evidence="6">The sequence shown here is derived from an EMBL/GenBank/DDBJ whole genome shotgun (WGS) entry which is preliminary data.</text>
</comment>
<dbReference type="GO" id="GO:0046872">
    <property type="term" value="F:metal ion binding"/>
    <property type="evidence" value="ECO:0007669"/>
    <property type="project" value="InterPro"/>
</dbReference>
<proteinExistence type="predicted"/>
<evidence type="ECO:0000313" key="6">
    <source>
        <dbReference type="EMBL" id="PAB59124.1"/>
    </source>
</evidence>
<dbReference type="AlphaFoldDB" id="A0A267MHR6"/>
<dbReference type="GO" id="GO:0005524">
    <property type="term" value="F:ATP binding"/>
    <property type="evidence" value="ECO:0007669"/>
    <property type="project" value="UniProtKB-UniRule"/>
</dbReference>
<evidence type="ECO:0000256" key="3">
    <source>
        <dbReference type="ARBA" id="ARBA00022840"/>
    </source>
</evidence>
<evidence type="ECO:0000256" key="1">
    <source>
        <dbReference type="ARBA" id="ARBA00022598"/>
    </source>
</evidence>
<dbReference type="Gene3D" id="3.30.1490.20">
    <property type="entry name" value="ATP-grasp fold, A domain"/>
    <property type="match status" value="1"/>
</dbReference>
<organism evidence="6 7">
    <name type="scientific">Anaeromicrobium sediminis</name>
    <dbReference type="NCBI Taxonomy" id="1478221"/>
    <lineage>
        <taxon>Bacteria</taxon>
        <taxon>Bacillati</taxon>
        <taxon>Bacillota</taxon>
        <taxon>Clostridia</taxon>
        <taxon>Peptostreptococcales</taxon>
        <taxon>Thermotaleaceae</taxon>
        <taxon>Anaeromicrobium</taxon>
    </lineage>
</organism>
<dbReference type="EMBL" id="NIBG01000009">
    <property type="protein sequence ID" value="PAB59124.1"/>
    <property type="molecule type" value="Genomic_DNA"/>
</dbReference>
<dbReference type="SUPFAM" id="SSF51735">
    <property type="entry name" value="NAD(P)-binding Rossmann-fold domains"/>
    <property type="match status" value="1"/>
</dbReference>
<dbReference type="Pfam" id="PF13380">
    <property type="entry name" value="CoA_binding_2"/>
    <property type="match status" value="1"/>
</dbReference>